<name>A0A091BK77_9GAMM</name>
<evidence type="ECO:0008006" key="4">
    <source>
        <dbReference type="Google" id="ProtNLM"/>
    </source>
</evidence>
<accession>A0A091BK77</accession>
<evidence type="ECO:0000256" key="1">
    <source>
        <dbReference type="SAM" id="SignalP"/>
    </source>
</evidence>
<reference evidence="2 3" key="1">
    <citation type="submission" date="2013-09" db="EMBL/GenBank/DDBJ databases">
        <title>Genome sequencing of Arenimonas malthae.</title>
        <authorList>
            <person name="Chen F."/>
            <person name="Wang G."/>
        </authorList>
    </citation>
    <scope>NUCLEOTIDE SEQUENCE [LARGE SCALE GENOMIC DNA]</scope>
    <source>
        <strain evidence="2 3">CC-JY-1</strain>
    </source>
</reference>
<dbReference type="Proteomes" id="UP000029392">
    <property type="component" value="Unassembled WGS sequence"/>
</dbReference>
<feature type="chain" id="PRO_5012090824" description="DUF2884 family protein" evidence="1">
    <location>
        <begin position="16"/>
        <end position="189"/>
    </location>
</feature>
<dbReference type="InterPro" id="IPR021307">
    <property type="entry name" value="DUF2884"/>
</dbReference>
<dbReference type="RefSeq" id="WP_043801300.1">
    <property type="nucleotide sequence ID" value="NZ_AVCH01000073.1"/>
</dbReference>
<dbReference type="STRING" id="1384054.N790_04850"/>
<dbReference type="PATRIC" id="fig|1384054.3.peg.831"/>
<dbReference type="eggNOG" id="ENOG5030T81">
    <property type="taxonomic scope" value="Bacteria"/>
</dbReference>
<dbReference type="OrthoDB" id="6057407at2"/>
<evidence type="ECO:0000313" key="2">
    <source>
        <dbReference type="EMBL" id="KFN51209.1"/>
    </source>
</evidence>
<sequence>MSRLPLLLVPLLALAGCSSSEPPAEPGKTGMAAVSETALREMREELAKENLSLGDGDGNAPKAEISPAGDLLIGGQAVPLDEAQRKLVLEYRAQLAGVAEAGAEIGLQAAELATRAVAESAKGLLGGDGASMEARMKEHTKEIEDTAKALCDRLPALYASQQALRQAVPQFEPYAQMDESDVEDCHVEN</sequence>
<comment type="caution">
    <text evidence="2">The sequence shown here is derived from an EMBL/GenBank/DDBJ whole genome shotgun (WGS) entry which is preliminary data.</text>
</comment>
<dbReference type="Pfam" id="PF11101">
    <property type="entry name" value="DUF2884"/>
    <property type="match status" value="1"/>
</dbReference>
<dbReference type="PROSITE" id="PS51257">
    <property type="entry name" value="PROKAR_LIPOPROTEIN"/>
    <property type="match status" value="1"/>
</dbReference>
<dbReference type="EMBL" id="AVCH01000073">
    <property type="protein sequence ID" value="KFN51209.1"/>
    <property type="molecule type" value="Genomic_DNA"/>
</dbReference>
<organism evidence="2 3">
    <name type="scientific">Arenimonas malthae CC-JY-1</name>
    <dbReference type="NCBI Taxonomy" id="1384054"/>
    <lineage>
        <taxon>Bacteria</taxon>
        <taxon>Pseudomonadati</taxon>
        <taxon>Pseudomonadota</taxon>
        <taxon>Gammaproteobacteria</taxon>
        <taxon>Lysobacterales</taxon>
        <taxon>Lysobacteraceae</taxon>
        <taxon>Arenimonas</taxon>
    </lineage>
</organism>
<feature type="signal peptide" evidence="1">
    <location>
        <begin position="1"/>
        <end position="15"/>
    </location>
</feature>
<proteinExistence type="predicted"/>
<dbReference type="AlphaFoldDB" id="A0A091BK77"/>
<keyword evidence="1" id="KW-0732">Signal</keyword>
<gene>
    <name evidence="2" type="ORF">N790_04850</name>
</gene>
<keyword evidence="3" id="KW-1185">Reference proteome</keyword>
<protein>
    <recommendedName>
        <fullName evidence="4">DUF2884 family protein</fullName>
    </recommendedName>
</protein>
<evidence type="ECO:0000313" key="3">
    <source>
        <dbReference type="Proteomes" id="UP000029392"/>
    </source>
</evidence>